<dbReference type="Gene3D" id="3.40.109.10">
    <property type="entry name" value="NADH Oxidase"/>
    <property type="match status" value="1"/>
</dbReference>
<evidence type="ECO:0000313" key="7">
    <source>
        <dbReference type="EMBL" id="SHE31523.1"/>
    </source>
</evidence>
<evidence type="ECO:0000313" key="8">
    <source>
        <dbReference type="Proteomes" id="UP000184251"/>
    </source>
</evidence>
<keyword evidence="8" id="KW-1185">Reference proteome</keyword>
<organism evidence="7 8">
    <name type="scientific">Alkalibacter saccharofermentans DSM 14828</name>
    <dbReference type="NCBI Taxonomy" id="1120975"/>
    <lineage>
        <taxon>Bacteria</taxon>
        <taxon>Bacillati</taxon>
        <taxon>Bacillota</taxon>
        <taxon>Clostridia</taxon>
        <taxon>Eubacteriales</taxon>
        <taxon>Eubacteriaceae</taxon>
        <taxon>Alkalibacter</taxon>
    </lineage>
</organism>
<evidence type="ECO:0000256" key="5">
    <source>
        <dbReference type="ARBA" id="ARBA00023002"/>
    </source>
</evidence>
<feature type="domain" description="Putative nitroreductase TM1586" evidence="6">
    <location>
        <begin position="3"/>
        <end position="251"/>
    </location>
</feature>
<evidence type="ECO:0000256" key="1">
    <source>
        <dbReference type="ARBA" id="ARBA00001917"/>
    </source>
</evidence>
<dbReference type="InterPro" id="IPR029478">
    <property type="entry name" value="TM1586_NiRdase"/>
</dbReference>
<dbReference type="RefSeq" id="WP_073269249.1">
    <property type="nucleotide sequence ID" value="NZ_FQTU01000001.1"/>
</dbReference>
<evidence type="ECO:0000256" key="4">
    <source>
        <dbReference type="ARBA" id="ARBA00022643"/>
    </source>
</evidence>
<dbReference type="AlphaFoldDB" id="A0A1M4SH15"/>
<reference evidence="7 8" key="1">
    <citation type="submission" date="2016-11" db="EMBL/GenBank/DDBJ databases">
        <authorList>
            <person name="Jaros S."/>
            <person name="Januszkiewicz K."/>
            <person name="Wedrychowicz H."/>
        </authorList>
    </citation>
    <scope>NUCLEOTIDE SEQUENCE [LARGE SCALE GENOMIC DNA]</scope>
    <source>
        <strain evidence="7 8">DSM 14828</strain>
    </source>
</reference>
<dbReference type="Gene3D" id="3.40.109.30">
    <property type="entry name" value="putative nitroreductase (tm1586), domain 2"/>
    <property type="match status" value="1"/>
</dbReference>
<name>A0A1M4SH15_9FIRM</name>
<dbReference type="OrthoDB" id="9814075at2"/>
<evidence type="ECO:0000259" key="6">
    <source>
        <dbReference type="Pfam" id="PF14512"/>
    </source>
</evidence>
<dbReference type="EMBL" id="FQTU01000001">
    <property type="protein sequence ID" value="SHE31523.1"/>
    <property type="molecule type" value="Genomic_DNA"/>
</dbReference>
<keyword evidence="3" id="KW-0285">Flavoprotein</keyword>
<dbReference type="STRING" id="1120975.SAMN02746064_00260"/>
<dbReference type="SUPFAM" id="SSF55469">
    <property type="entry name" value="FMN-dependent nitroreductase-like"/>
    <property type="match status" value="2"/>
</dbReference>
<gene>
    <name evidence="7" type="ORF">SAMN02746064_00260</name>
</gene>
<evidence type="ECO:0000256" key="2">
    <source>
        <dbReference type="ARBA" id="ARBA00007118"/>
    </source>
</evidence>
<dbReference type="PANTHER" id="PTHR43673:SF2">
    <property type="entry name" value="NITROREDUCTASE"/>
    <property type="match status" value="1"/>
</dbReference>
<proteinExistence type="inferred from homology"/>
<comment type="cofactor">
    <cofactor evidence="1">
        <name>FMN</name>
        <dbReference type="ChEBI" id="CHEBI:58210"/>
    </cofactor>
</comment>
<sequence>MDIRKVMLERKSVRDFKDKKVPVETLQGSIDFCKPKYELVCSTNMKAVILEDGKKISKLLNGIAGYNGLMIEAPHYILFLSNDVKNHQIQTGYYAENIMLDLESKSIDTCWLNIPEDGTLVKQALDIEDPREASALIAVGYKKRDKKVINPLHTGDNYSQANLKVVDDNTSARLKPEEIVYLDKWGYNPTADELKNLGLDNVFFYVRLAPSTLNRQPWRYFIKDKKIYLTIKTQESINHEHDMLDAGIAMLYTDLIMNNYSYNGKWTVANESAKNYGIPEDYYVAGYFSKE</sequence>
<keyword evidence="5" id="KW-0560">Oxidoreductase</keyword>
<accession>A0A1M4SH15</accession>
<dbReference type="PANTHER" id="PTHR43673">
    <property type="entry name" value="NAD(P)H NITROREDUCTASE YDGI-RELATED"/>
    <property type="match status" value="1"/>
</dbReference>
<protein>
    <submittedName>
        <fullName evidence="7">Nitroreductase family protein</fullName>
    </submittedName>
</protein>
<evidence type="ECO:0000256" key="3">
    <source>
        <dbReference type="ARBA" id="ARBA00022630"/>
    </source>
</evidence>
<dbReference type="Pfam" id="PF14512">
    <property type="entry name" value="TM1586_NiRdase"/>
    <property type="match status" value="1"/>
</dbReference>
<dbReference type="GO" id="GO:0016491">
    <property type="term" value="F:oxidoreductase activity"/>
    <property type="evidence" value="ECO:0007669"/>
    <property type="project" value="UniProtKB-KW"/>
</dbReference>
<keyword evidence="4" id="KW-0288">FMN</keyword>
<dbReference type="Proteomes" id="UP000184251">
    <property type="component" value="Unassembled WGS sequence"/>
</dbReference>
<comment type="similarity">
    <text evidence="2">Belongs to the nitroreductase family.</text>
</comment>
<dbReference type="InterPro" id="IPR000415">
    <property type="entry name" value="Nitroreductase-like"/>
</dbReference>
<dbReference type="CDD" id="cd02062">
    <property type="entry name" value="Nitro_FMN_reductase"/>
    <property type="match status" value="1"/>
</dbReference>